<dbReference type="InterPro" id="IPR006553">
    <property type="entry name" value="Leu-rich_rpt_Cys-con_subtyp"/>
</dbReference>
<dbReference type="SMART" id="SM00367">
    <property type="entry name" value="LRR_CC"/>
    <property type="match status" value="3"/>
</dbReference>
<evidence type="ECO:0000256" key="1">
    <source>
        <dbReference type="ARBA" id="ARBA00022574"/>
    </source>
</evidence>
<dbReference type="InterPro" id="IPR019775">
    <property type="entry name" value="WD40_repeat_CS"/>
</dbReference>
<dbReference type="Pfam" id="PF00069">
    <property type="entry name" value="Pkinase"/>
    <property type="match status" value="1"/>
</dbReference>
<dbReference type="EMBL" id="JAMQBK010000039">
    <property type="protein sequence ID" value="MCM2371887.1"/>
    <property type="molecule type" value="Genomic_DNA"/>
</dbReference>
<feature type="repeat" description="WD" evidence="3">
    <location>
        <begin position="1626"/>
        <end position="1642"/>
    </location>
</feature>
<keyword evidence="7" id="KW-0418">Kinase</keyword>
<gene>
    <name evidence="7" type="ORF">NB063_14855</name>
</gene>
<dbReference type="SUPFAM" id="SSF56112">
    <property type="entry name" value="Protein kinase-like (PK-like)"/>
    <property type="match status" value="1"/>
</dbReference>
<dbReference type="Gene3D" id="1.10.510.10">
    <property type="entry name" value="Transferase(Phosphotransferase) domain 1"/>
    <property type="match status" value="1"/>
</dbReference>
<feature type="transmembrane region" description="Helical" evidence="5">
    <location>
        <begin position="380"/>
        <end position="404"/>
    </location>
</feature>
<evidence type="ECO:0000256" key="5">
    <source>
        <dbReference type="SAM" id="Phobius"/>
    </source>
</evidence>
<dbReference type="Gene3D" id="3.80.10.10">
    <property type="entry name" value="Ribonuclease Inhibitor"/>
    <property type="match status" value="4"/>
</dbReference>
<dbReference type="InterPro" id="IPR011047">
    <property type="entry name" value="Quinoprotein_ADH-like_sf"/>
</dbReference>
<dbReference type="InterPro" id="IPR008271">
    <property type="entry name" value="Ser/Thr_kinase_AS"/>
</dbReference>
<feature type="repeat" description="WD" evidence="3">
    <location>
        <begin position="1810"/>
        <end position="1851"/>
    </location>
</feature>
<keyword evidence="7" id="KW-0808">Transferase</keyword>
<protein>
    <submittedName>
        <fullName evidence="7">Protein kinase</fullName>
    </submittedName>
</protein>
<dbReference type="PROSITE" id="PS00108">
    <property type="entry name" value="PROTEIN_KINASE_ST"/>
    <property type="match status" value="1"/>
</dbReference>
<dbReference type="InterPro" id="IPR050349">
    <property type="entry name" value="WD_LIS1/nudF_dynein_reg"/>
</dbReference>
<dbReference type="CDD" id="cd14014">
    <property type="entry name" value="STKc_PknB_like"/>
    <property type="match status" value="1"/>
</dbReference>
<feature type="repeat" description="WD" evidence="3">
    <location>
        <begin position="809"/>
        <end position="850"/>
    </location>
</feature>
<feature type="repeat" description="WD" evidence="3">
    <location>
        <begin position="983"/>
        <end position="1013"/>
    </location>
</feature>
<dbReference type="PRINTS" id="PR00320">
    <property type="entry name" value="GPROTEINBRPT"/>
</dbReference>
<feature type="repeat" description="WD" evidence="3">
    <location>
        <begin position="1736"/>
        <end position="1767"/>
    </location>
</feature>
<feature type="domain" description="Protein kinase" evidence="6">
    <location>
        <begin position="93"/>
        <end position="355"/>
    </location>
</feature>
<proteinExistence type="predicted"/>
<dbReference type="Gene3D" id="2.130.10.10">
    <property type="entry name" value="YVTN repeat-like/Quinoprotein amine dehydrogenase"/>
    <property type="match status" value="7"/>
</dbReference>
<evidence type="ECO:0000313" key="8">
    <source>
        <dbReference type="Proteomes" id="UP001202961"/>
    </source>
</evidence>
<accession>A0ABT0U4M1</accession>
<dbReference type="InterPro" id="IPR020472">
    <property type="entry name" value="WD40_PAC1"/>
</dbReference>
<dbReference type="RefSeq" id="WP_250929519.1">
    <property type="nucleotide sequence ID" value="NZ_JAMQBK010000039.1"/>
</dbReference>
<keyword evidence="1 3" id="KW-0853">WD repeat</keyword>
<dbReference type="PROSITE" id="PS50011">
    <property type="entry name" value="PROTEIN_KINASE_DOM"/>
    <property type="match status" value="1"/>
</dbReference>
<comment type="caution">
    <text evidence="7">The sequence shown here is derived from an EMBL/GenBank/DDBJ whole genome shotgun (WGS) entry which is preliminary data.</text>
</comment>
<keyword evidence="8" id="KW-1185">Reference proteome</keyword>
<evidence type="ECO:0000313" key="7">
    <source>
        <dbReference type="EMBL" id="MCM2371887.1"/>
    </source>
</evidence>
<dbReference type="Proteomes" id="UP001202961">
    <property type="component" value="Unassembled WGS sequence"/>
</dbReference>
<dbReference type="SMART" id="SM00320">
    <property type="entry name" value="WD40"/>
    <property type="match status" value="20"/>
</dbReference>
<dbReference type="Pfam" id="PF00400">
    <property type="entry name" value="WD40"/>
    <property type="match status" value="16"/>
</dbReference>
<dbReference type="Gene3D" id="3.30.200.20">
    <property type="entry name" value="Phosphorylase Kinase, domain 1"/>
    <property type="match status" value="1"/>
</dbReference>
<feature type="repeat" description="WD" evidence="3">
    <location>
        <begin position="703"/>
        <end position="744"/>
    </location>
</feature>
<feature type="repeat" description="WD" evidence="3">
    <location>
        <begin position="1067"/>
        <end position="1099"/>
    </location>
</feature>
<evidence type="ECO:0000256" key="4">
    <source>
        <dbReference type="SAM" id="MobiDB-lite"/>
    </source>
</evidence>
<dbReference type="SUPFAM" id="SSF52047">
    <property type="entry name" value="RNI-like"/>
    <property type="match status" value="1"/>
</dbReference>
<dbReference type="PROSITE" id="PS50294">
    <property type="entry name" value="WD_REPEATS_REGION"/>
    <property type="match status" value="10"/>
</dbReference>
<feature type="repeat" description="WD" evidence="3">
    <location>
        <begin position="767"/>
        <end position="808"/>
    </location>
</feature>
<reference evidence="7 8" key="1">
    <citation type="journal article" date="2022" name="Syst. Appl. Microbiol.">
        <title>Rhodopirellula aestuarii sp. nov., a novel member of the genus Rhodopirellula isolated from brackish sediments collected in the Tagus River estuary, Portugal.</title>
        <authorList>
            <person name="Vitorino I.R."/>
            <person name="Klimek D."/>
            <person name="Calusinska M."/>
            <person name="Lobo-da-Cunha A."/>
            <person name="Vasconcelos V."/>
            <person name="Lage O.M."/>
        </authorList>
    </citation>
    <scope>NUCLEOTIDE SEQUENCE [LARGE SCALE GENOMIC DNA]</scope>
    <source>
        <strain evidence="7 8">ICT_H3.1</strain>
    </source>
</reference>
<dbReference type="PANTHER" id="PTHR44129">
    <property type="entry name" value="WD REPEAT-CONTAINING PROTEIN POP1"/>
    <property type="match status" value="1"/>
</dbReference>
<dbReference type="SMART" id="SM00220">
    <property type="entry name" value="S_TKc"/>
    <property type="match status" value="1"/>
</dbReference>
<dbReference type="CDD" id="cd00200">
    <property type="entry name" value="WD40"/>
    <property type="match status" value="3"/>
</dbReference>
<evidence type="ECO:0000256" key="3">
    <source>
        <dbReference type="PROSITE-ProRule" id="PRU00221"/>
    </source>
</evidence>
<feature type="repeat" description="WD" evidence="3">
    <location>
        <begin position="1109"/>
        <end position="1141"/>
    </location>
</feature>
<dbReference type="SUPFAM" id="SSF50998">
    <property type="entry name" value="Quinoprotein alcohol dehydrogenase-like"/>
    <property type="match status" value="3"/>
</dbReference>
<keyword evidence="5" id="KW-1133">Transmembrane helix</keyword>
<evidence type="ECO:0000256" key="2">
    <source>
        <dbReference type="ARBA" id="ARBA00022737"/>
    </source>
</evidence>
<dbReference type="InterPro" id="IPR001680">
    <property type="entry name" value="WD40_rpt"/>
</dbReference>
<dbReference type="PROSITE" id="PS50082">
    <property type="entry name" value="WD_REPEATS_2"/>
    <property type="match status" value="13"/>
</dbReference>
<keyword evidence="5" id="KW-0472">Membrane</keyword>
<dbReference type="GO" id="GO:0016301">
    <property type="term" value="F:kinase activity"/>
    <property type="evidence" value="ECO:0007669"/>
    <property type="project" value="UniProtKB-KW"/>
</dbReference>
<keyword evidence="5" id="KW-0812">Transmembrane</keyword>
<evidence type="ECO:0000259" key="6">
    <source>
        <dbReference type="PROSITE" id="PS50011"/>
    </source>
</evidence>
<dbReference type="InterPro" id="IPR015943">
    <property type="entry name" value="WD40/YVTN_repeat-like_dom_sf"/>
</dbReference>
<organism evidence="7 8">
    <name type="scientific">Aporhodopirellula aestuarii</name>
    <dbReference type="NCBI Taxonomy" id="2950107"/>
    <lineage>
        <taxon>Bacteria</taxon>
        <taxon>Pseudomonadati</taxon>
        <taxon>Planctomycetota</taxon>
        <taxon>Planctomycetia</taxon>
        <taxon>Pirellulales</taxon>
        <taxon>Pirellulaceae</taxon>
        <taxon>Aporhodopirellula</taxon>
    </lineage>
</organism>
<dbReference type="InterPro" id="IPR032675">
    <property type="entry name" value="LRR_dom_sf"/>
</dbReference>
<feature type="repeat" description="WD" evidence="3">
    <location>
        <begin position="651"/>
        <end position="685"/>
    </location>
</feature>
<dbReference type="InterPro" id="IPR000719">
    <property type="entry name" value="Prot_kinase_dom"/>
</dbReference>
<dbReference type="PROSITE" id="PS00678">
    <property type="entry name" value="WD_REPEATS_1"/>
    <property type="match status" value="5"/>
</dbReference>
<name>A0ABT0U4M1_9BACT</name>
<sequence>MNESSGNSEFDAVLADYLQRVEAGESIDRRSFLTRHPQFAKELEQFIEEDFRWKRLAGAHSADESGFEPTIDSQSPVEQPTPIQTQIGYFGDYQLIEEIARGGMGVVYKARQVNLNRVVALKMILAGQLASKQDVLRFYQEAEAAANLNHPGIVPIFEVGQHEGQHFFSMGFVDGHSLAKRVGEGPLQPRDAAELLLKVAEAVEFAHRRGVVHRDLKPANILLDANDEPLVTDFGLAKKTEADSELTSTGQILGTPGYMPPEQAAGATEKIGPLADVYSLGAILYCVLTGRPPFQAANVLDTLMQVLEQEPVAPRQLNPQVPRDLETICLKCLQKDQQRRYESAQALADDLGRWLENKPILARPVGRAERTVKLVRRHPVVAGLSLAVVLALVSGIVVSSIFAIRAKQSADLERIARGDAEAKRQLAESNEQLAVREGQRAERNAVAERQARQVAQRNLYLADMRLAQEAWQTGYLLRLRELLDRHVPQPGQADLRGWEWWLMNTAWQRLSLVLDGGRWCAAVAWSPDDRFLATGNVSPSYGAHVQIWDAATGQRVHELATGTVGVFGIAWSPDGERLATAVSDGSVILWQASDGVELRRWQAHRGPSSVRNWFPCMSVDWHPEGGQIASAGRDGMVRIWNPETGAQIHEFTGHSSDVNCIAWSPDGRQLASGGRDHSVRIWDLSVLDEPNRGKSSTATAVPVQGHEDRVWCVAWSPDSQRLASASDDGSVGVWNAKTGQRELNLRQERDTRGLWAWKGSTEIPLVGLGHDSFVNAVAWSPDGERIISGGEDQTVRVWDSTSGRELETLRPHRGGVETLAFNHDGTRLASGGKEGSIAVFDMQRDSAAFILSESVGEVTRVCWSPDGSQLLTGHHDRWIEPHFVALLWRGDQPGIVKRFPPLSLPPIPLGWSRLGNQLLWPESASKLTFTDPESGTKVGGFEATNKKTIVAVSNDPSGSKLAIAADDEIYVMDAASGEVLTQFRPHSAAIRDLNWSPDGHWIAAGSSDSNITISDSVSGQLRWRLSGHSDGVGSVTWSVDGQRLASGGDDRTIRIWDVQTGEQLRSLRGHSQMVSNVRWHPDGNRLASADFDGTIKLWDTDLWREVLSLRAHVGGVNSLQWSPDGRRLASGSSDHTVTVWQAAGIDAAKSERRDHPMLQLAWHVLGLGGSLDLGDEVVSNLASLPQGEFAIFGISFPPGTALTSRDVANLKAASELTSLDLRHTAVNDQAVEPLTAFTRLRDIDLTETLVSQTAVNKLRAALPEAEIRWEEFLADRLAAEKILALGASITMRMADDTVTVSAASQLPEHPFRVVGIQWKNQSNVQDEDLAALADLTEVETLDLFGLNITDEGLKHLQHLSKLKSLDISRTQVTGSGLAYLQSLSELNRLVCEYRLPFTDEGLSYLPPLPSLKKWRGNLQTPVTDNALVYFQRWQSLEIMYIWRSDLTGAGLEHLSKLPYLNDLVIRSDNLQNEQLKHLKDFPALRALNIPAFGGLDRVGVQHIADMPGLERLELKGCSLDDDGLLILSQSKFLAELNVEGTSVSVAGITAFKERKPNCKVAWDESQAIQRAANEARLKVTRELLEKEPLHPHEVRRFWGHTGSIKCIAVSPDGKTAASVGGWPQGDGTLRLWNLQTGELLHTLSAARMYAMAVAFTPNGQRVISGGEQQVRVWDVETGELLREFQTNGKTSGIAALADSQRIVIGDVAGVSQWNIDTGELLRTYGGITTGGRQLDVSLSGDGRRLISGDERNAVHVWDLETGDQLLHLTDLSAAVESAALDSDGSHAAFATRQGELVIYSLKTLTRSLSFAGHTERINSVRYSPNGTRLATAGHDGLIRIWNAETGESIATLTGHANIVWSAVYTPDGQSILAGGGGLVIDGKMQAGEDHALRLWKVSDDGHAAAPTPESPKQSPEDESVDVKATAESVEPTQVSAAPRSFTELPSDHLIAILQHERYQAQIGLTGIDREFVKPIIAQYLKDLGQPDRKVSATELADRFAKPIRDSLNDDQQRELARLERSIKFTSPTVTHLSVNWIQHELELTNEQLQKLADLQSESLLRIYTIPKADGDAKVEAEVDQALARERQLLTDDQQSRFDQIYLQQQVWLHGPGLFASDIAQIQPLEITTAQQEALATFVSKWRANLPSAKQLGSIEALIDHRQAGVDDALQLLTPQQRERWKELLGETIDWRNQWPVVRENDE</sequence>
<feature type="region of interest" description="Disordered" evidence="4">
    <location>
        <begin position="1901"/>
        <end position="1940"/>
    </location>
</feature>
<feature type="repeat" description="WD" evidence="3">
    <location>
        <begin position="1025"/>
        <end position="1066"/>
    </location>
</feature>
<feature type="repeat" description="WD" evidence="3">
    <location>
        <begin position="559"/>
        <end position="600"/>
    </location>
</feature>
<feature type="repeat" description="WD" evidence="3">
    <location>
        <begin position="618"/>
        <end position="650"/>
    </location>
</feature>
<keyword evidence="2" id="KW-0677">Repeat</keyword>
<dbReference type="InterPro" id="IPR011009">
    <property type="entry name" value="Kinase-like_dom_sf"/>
</dbReference>